<dbReference type="Proteomes" id="UP000291469">
    <property type="component" value="Chromosome"/>
</dbReference>
<keyword evidence="5" id="KW-1185">Reference proteome</keyword>
<dbReference type="InterPro" id="IPR011055">
    <property type="entry name" value="Dup_hybrid_motif"/>
</dbReference>
<evidence type="ECO:0000313" key="4">
    <source>
        <dbReference type="EMBL" id="QBI21899.1"/>
    </source>
</evidence>
<keyword evidence="1" id="KW-0732">Signal</keyword>
<reference evidence="4 5" key="1">
    <citation type="submission" date="2019-01" db="EMBL/GenBank/DDBJ databases">
        <title>Egibacter rhizosphaerae EGI 80759T.</title>
        <authorList>
            <person name="Chen D.-D."/>
            <person name="Tian Y."/>
            <person name="Jiao J.-Y."/>
            <person name="Zhang X.-T."/>
            <person name="Zhang Y.-G."/>
            <person name="Zhang Y."/>
            <person name="Xiao M."/>
            <person name="Shu W.-S."/>
            <person name="Li W.-J."/>
        </authorList>
    </citation>
    <scope>NUCLEOTIDE SEQUENCE [LARGE SCALE GENOMIC DNA]</scope>
    <source>
        <strain evidence="4 5">EGI 80759</strain>
    </source>
</reference>
<dbReference type="SUPFAM" id="SSF51261">
    <property type="entry name" value="Duplicated hybrid motif"/>
    <property type="match status" value="1"/>
</dbReference>
<feature type="region of interest" description="Disordered" evidence="2">
    <location>
        <begin position="148"/>
        <end position="223"/>
    </location>
</feature>
<proteinExistence type="predicted"/>
<evidence type="ECO:0000259" key="3">
    <source>
        <dbReference type="Pfam" id="PF01551"/>
    </source>
</evidence>
<sequence length="342" mass="36283">MSGEGNYADALLDAQDLNELTRTSGLVRSILDSDLAAIERMRTLEHEISASVGHLEELQDQEVEEQRAAEEERNRVAALREERQDVRDAVAVERERQEEVLAELEADKEEYDRLVGELEGQSQALEAELAQLADEQEDLQAERRAEIERREQERREQERREQAEREQAEREQAEREAASDGSGNDDAGSGSGGGSSDSPGSGGSDSSASSGADGGGGLLARPVGGPVTSSFGYRTHPVLGTQRLHAGIDFGAPTGTPIRAADGGRVVQAGGRGGYGITVVIDHGGGLSTLYAHQSSLNVSAGESVSRGDVIGYVGSTGVSTGPHLHFEVREGGSPVNPAPYL</sequence>
<feature type="compositionally biased region" description="Basic and acidic residues" evidence="2">
    <location>
        <begin position="148"/>
        <end position="178"/>
    </location>
</feature>
<dbReference type="InterPro" id="IPR016047">
    <property type="entry name" value="M23ase_b-sheet_dom"/>
</dbReference>
<evidence type="ECO:0000256" key="1">
    <source>
        <dbReference type="ARBA" id="ARBA00022729"/>
    </source>
</evidence>
<dbReference type="PANTHER" id="PTHR21666:SF289">
    <property type="entry name" value="L-ALA--D-GLU ENDOPEPTIDASE"/>
    <property type="match status" value="1"/>
</dbReference>
<gene>
    <name evidence="4" type="ORF">ER308_03910</name>
</gene>
<organism evidence="4 5">
    <name type="scientific">Egibacter rhizosphaerae</name>
    <dbReference type="NCBI Taxonomy" id="1670831"/>
    <lineage>
        <taxon>Bacteria</taxon>
        <taxon>Bacillati</taxon>
        <taxon>Actinomycetota</taxon>
        <taxon>Nitriliruptoria</taxon>
        <taxon>Egibacterales</taxon>
        <taxon>Egibacteraceae</taxon>
        <taxon>Egibacter</taxon>
    </lineage>
</organism>
<dbReference type="CDD" id="cd12797">
    <property type="entry name" value="M23_peptidase"/>
    <property type="match status" value="1"/>
</dbReference>
<dbReference type="EMBL" id="CP036402">
    <property type="protein sequence ID" value="QBI21899.1"/>
    <property type="molecule type" value="Genomic_DNA"/>
</dbReference>
<dbReference type="Gene3D" id="6.10.250.3150">
    <property type="match status" value="1"/>
</dbReference>
<dbReference type="PANTHER" id="PTHR21666">
    <property type="entry name" value="PEPTIDASE-RELATED"/>
    <property type="match status" value="1"/>
</dbReference>
<evidence type="ECO:0000313" key="5">
    <source>
        <dbReference type="Proteomes" id="UP000291469"/>
    </source>
</evidence>
<dbReference type="KEGG" id="erz:ER308_03910"/>
<name>A0A411YL07_9ACTN</name>
<dbReference type="OrthoDB" id="1099523at2"/>
<dbReference type="Gene3D" id="2.70.70.10">
    <property type="entry name" value="Glucose Permease (Domain IIA)"/>
    <property type="match status" value="1"/>
</dbReference>
<dbReference type="GO" id="GO:0004222">
    <property type="term" value="F:metalloendopeptidase activity"/>
    <property type="evidence" value="ECO:0007669"/>
    <property type="project" value="TreeGrafter"/>
</dbReference>
<accession>A0A411YL07</accession>
<feature type="compositionally biased region" description="Gly residues" evidence="2">
    <location>
        <begin position="189"/>
        <end position="203"/>
    </location>
</feature>
<dbReference type="AlphaFoldDB" id="A0A411YL07"/>
<evidence type="ECO:0000256" key="2">
    <source>
        <dbReference type="SAM" id="MobiDB-lite"/>
    </source>
</evidence>
<protein>
    <recommendedName>
        <fullName evidence="3">M23ase beta-sheet core domain-containing protein</fullName>
    </recommendedName>
</protein>
<dbReference type="Pfam" id="PF01551">
    <property type="entry name" value="Peptidase_M23"/>
    <property type="match status" value="1"/>
</dbReference>
<feature type="domain" description="M23ase beta-sheet core" evidence="3">
    <location>
        <begin position="244"/>
        <end position="338"/>
    </location>
</feature>
<feature type="compositionally biased region" description="Low complexity" evidence="2">
    <location>
        <begin position="179"/>
        <end position="188"/>
    </location>
</feature>
<dbReference type="InterPro" id="IPR050570">
    <property type="entry name" value="Cell_wall_metabolism_enzyme"/>
</dbReference>